<sequence>MQTESLGFLAPLSALPHLRSFGYTDGPDFVAHDIRAYFDTPPLQAATGLPKALALPGLTELRINHKAYSMVGGLRYVPYNLSAVMAMTSLRWLSVTKPYLFLTSWCFAFNGLGMLRIVYVHKVYVEALQQQFSKLVVKAGGPALVLYGWWELGLPDLCPELDD</sequence>
<keyword evidence="1" id="KW-1133">Transmembrane helix</keyword>
<evidence type="ECO:0000256" key="1">
    <source>
        <dbReference type="SAM" id="Phobius"/>
    </source>
</evidence>
<feature type="transmembrane region" description="Helical" evidence="1">
    <location>
        <begin position="76"/>
        <end position="93"/>
    </location>
</feature>
<dbReference type="Proteomes" id="UP001489004">
    <property type="component" value="Unassembled WGS sequence"/>
</dbReference>
<name>A0AAW1Q0J7_9CHLO</name>
<reference evidence="2 3" key="1">
    <citation type="journal article" date="2024" name="Nat. Commun.">
        <title>Phylogenomics reveals the evolutionary origins of lichenization in chlorophyte algae.</title>
        <authorList>
            <person name="Puginier C."/>
            <person name="Libourel C."/>
            <person name="Otte J."/>
            <person name="Skaloud P."/>
            <person name="Haon M."/>
            <person name="Grisel S."/>
            <person name="Petersen M."/>
            <person name="Berrin J.G."/>
            <person name="Delaux P.M."/>
            <person name="Dal Grande F."/>
            <person name="Keller J."/>
        </authorList>
    </citation>
    <scope>NUCLEOTIDE SEQUENCE [LARGE SCALE GENOMIC DNA]</scope>
    <source>
        <strain evidence="2 3">SAG 2043</strain>
    </source>
</reference>
<keyword evidence="1" id="KW-0812">Transmembrane</keyword>
<dbReference type="EMBL" id="JALJOR010000007">
    <property type="protein sequence ID" value="KAK9814468.1"/>
    <property type="molecule type" value="Genomic_DNA"/>
</dbReference>
<keyword evidence="3" id="KW-1185">Reference proteome</keyword>
<organism evidence="2 3">
    <name type="scientific">[Myrmecia] bisecta</name>
    <dbReference type="NCBI Taxonomy" id="41462"/>
    <lineage>
        <taxon>Eukaryota</taxon>
        <taxon>Viridiplantae</taxon>
        <taxon>Chlorophyta</taxon>
        <taxon>core chlorophytes</taxon>
        <taxon>Trebouxiophyceae</taxon>
        <taxon>Trebouxiales</taxon>
        <taxon>Trebouxiaceae</taxon>
        <taxon>Myrmecia</taxon>
    </lineage>
</organism>
<evidence type="ECO:0000313" key="2">
    <source>
        <dbReference type="EMBL" id="KAK9814468.1"/>
    </source>
</evidence>
<protein>
    <submittedName>
        <fullName evidence="2">Uncharacterized protein</fullName>
    </submittedName>
</protein>
<keyword evidence="1" id="KW-0472">Membrane</keyword>
<proteinExistence type="predicted"/>
<feature type="transmembrane region" description="Helical" evidence="1">
    <location>
        <begin position="99"/>
        <end position="120"/>
    </location>
</feature>
<evidence type="ECO:0000313" key="3">
    <source>
        <dbReference type="Proteomes" id="UP001489004"/>
    </source>
</evidence>
<dbReference type="AlphaFoldDB" id="A0AAW1Q0J7"/>
<accession>A0AAW1Q0J7</accession>
<gene>
    <name evidence="2" type="ORF">WJX72_006438</name>
</gene>
<comment type="caution">
    <text evidence="2">The sequence shown here is derived from an EMBL/GenBank/DDBJ whole genome shotgun (WGS) entry which is preliminary data.</text>
</comment>